<proteinExistence type="predicted"/>
<evidence type="ECO:0000313" key="2">
    <source>
        <dbReference type="Proteomes" id="UP000236291"/>
    </source>
</evidence>
<dbReference type="EMBL" id="ASHM01147393">
    <property type="protein sequence ID" value="PNX62394.1"/>
    <property type="molecule type" value="Genomic_DNA"/>
</dbReference>
<organism evidence="1 2">
    <name type="scientific">Trifolium pratense</name>
    <name type="common">Red clover</name>
    <dbReference type="NCBI Taxonomy" id="57577"/>
    <lineage>
        <taxon>Eukaryota</taxon>
        <taxon>Viridiplantae</taxon>
        <taxon>Streptophyta</taxon>
        <taxon>Embryophyta</taxon>
        <taxon>Tracheophyta</taxon>
        <taxon>Spermatophyta</taxon>
        <taxon>Magnoliopsida</taxon>
        <taxon>eudicotyledons</taxon>
        <taxon>Gunneridae</taxon>
        <taxon>Pentapetalae</taxon>
        <taxon>rosids</taxon>
        <taxon>fabids</taxon>
        <taxon>Fabales</taxon>
        <taxon>Fabaceae</taxon>
        <taxon>Papilionoideae</taxon>
        <taxon>50 kb inversion clade</taxon>
        <taxon>NPAAA clade</taxon>
        <taxon>Hologalegina</taxon>
        <taxon>IRL clade</taxon>
        <taxon>Trifolieae</taxon>
        <taxon>Trifolium</taxon>
    </lineage>
</organism>
<protein>
    <submittedName>
        <fullName evidence="1">Uncharacterized protein</fullName>
    </submittedName>
</protein>
<comment type="caution">
    <text evidence="1">The sequence shown here is derived from an EMBL/GenBank/DDBJ whole genome shotgun (WGS) entry which is preliminary data.</text>
</comment>
<evidence type="ECO:0000313" key="1">
    <source>
        <dbReference type="EMBL" id="PNX62394.1"/>
    </source>
</evidence>
<dbReference type="AlphaFoldDB" id="A0A2K3K7Y7"/>
<accession>A0A2K3K7Y7</accession>
<reference evidence="1 2" key="2">
    <citation type="journal article" date="2017" name="Front. Plant Sci.">
        <title>Gene Classification and Mining of Molecular Markers Useful in Red Clover (Trifolium pratense) Breeding.</title>
        <authorList>
            <person name="Istvanek J."/>
            <person name="Dluhosova J."/>
            <person name="Dluhos P."/>
            <person name="Patkova L."/>
            <person name="Nedelnik J."/>
            <person name="Repkova J."/>
        </authorList>
    </citation>
    <scope>NUCLEOTIDE SEQUENCE [LARGE SCALE GENOMIC DNA]</scope>
    <source>
        <strain evidence="2">cv. Tatra</strain>
        <tissue evidence="1">Young leaves</tissue>
    </source>
</reference>
<reference evidence="1 2" key="1">
    <citation type="journal article" date="2014" name="Am. J. Bot.">
        <title>Genome assembly and annotation for red clover (Trifolium pratense; Fabaceae).</title>
        <authorList>
            <person name="Istvanek J."/>
            <person name="Jaros M."/>
            <person name="Krenek A."/>
            <person name="Repkova J."/>
        </authorList>
    </citation>
    <scope>NUCLEOTIDE SEQUENCE [LARGE SCALE GENOMIC DNA]</scope>
    <source>
        <strain evidence="2">cv. Tatra</strain>
        <tissue evidence="1">Young leaves</tissue>
    </source>
</reference>
<dbReference type="Proteomes" id="UP000236291">
    <property type="component" value="Unassembled WGS sequence"/>
</dbReference>
<gene>
    <name evidence="1" type="ORF">L195_g061125</name>
</gene>
<sequence length="87" mass="10277">MIPARWFRRRVAVVLADGGGGLLEYENHGGQSPENEEREELRLEFILERERREQERREEREKNFPNEFIPKGWGIYTSGDLVRAHAP</sequence>
<name>A0A2K3K7Y7_TRIPR</name>